<gene>
    <name evidence="3" type="ORF">J2Z18_004805</name>
</gene>
<evidence type="ECO:0000313" key="3">
    <source>
        <dbReference type="EMBL" id="MBP1895695.1"/>
    </source>
</evidence>
<comment type="caution">
    <text evidence="3">The sequence shown here is derived from an EMBL/GenBank/DDBJ whole genome shotgun (WGS) entry which is preliminary data.</text>
</comment>
<dbReference type="RefSeq" id="WP_007128420.1">
    <property type="nucleotide sequence ID" value="NZ_BOSA01000016.1"/>
</dbReference>
<dbReference type="SMART" id="SM00422">
    <property type="entry name" value="HTH_MERR"/>
    <property type="match status" value="1"/>
</dbReference>
<dbReference type="Pfam" id="PF13411">
    <property type="entry name" value="MerR_1"/>
    <property type="match status" value="1"/>
</dbReference>
<feature type="domain" description="HTH merR-type" evidence="2">
    <location>
        <begin position="1"/>
        <end position="70"/>
    </location>
</feature>
<evidence type="ECO:0000259" key="2">
    <source>
        <dbReference type="PROSITE" id="PS50937"/>
    </source>
</evidence>
<sequence length="258" mass="30230">MIHINEVAKQTHITVRTLRYYDQIGLLECSSKTEGGHRLYSDEDLQKLQQIQFYKSMGYRLQEIQEMLTDPNWNWTTGLVNQLTYIQEEQARLKEMELSLRTLLNGIAVEAGNQEQAVQKLIKLSMQDKKRPMHFREKMFSDTELKLWTKLPNMNGEHPESMEWIALIGLIIKYHASEVPSSPNVQNVIRRMLEKQAEEFPLEDEFIDKLWELRKSPSASEQLGMYPIEPEVLEYLERAYEIYISNTAEGDFRQGGEA</sequence>
<dbReference type="PROSITE" id="PS50937">
    <property type="entry name" value="HTH_MERR_2"/>
    <property type="match status" value="1"/>
</dbReference>
<evidence type="ECO:0000256" key="1">
    <source>
        <dbReference type="ARBA" id="ARBA00023125"/>
    </source>
</evidence>
<dbReference type="InterPro" id="IPR000551">
    <property type="entry name" value="MerR-type_HTH_dom"/>
</dbReference>
<dbReference type="InterPro" id="IPR047057">
    <property type="entry name" value="MerR_fam"/>
</dbReference>
<accession>A0ABS4FHJ0</accession>
<reference evidence="3 4" key="1">
    <citation type="submission" date="2021-03" db="EMBL/GenBank/DDBJ databases">
        <title>Genomic Encyclopedia of Type Strains, Phase IV (KMG-IV): sequencing the most valuable type-strain genomes for metagenomic binning, comparative biology and taxonomic classification.</title>
        <authorList>
            <person name="Goeker M."/>
        </authorList>
    </citation>
    <scope>NUCLEOTIDE SEQUENCE [LARGE SCALE GENOMIC DNA]</scope>
    <source>
        <strain evidence="3 4">DSM 15596</strain>
    </source>
</reference>
<organism evidence="3 4">
    <name type="scientific">Paenibacillus lactis</name>
    <dbReference type="NCBI Taxonomy" id="228574"/>
    <lineage>
        <taxon>Bacteria</taxon>
        <taxon>Bacillati</taxon>
        <taxon>Bacillota</taxon>
        <taxon>Bacilli</taxon>
        <taxon>Bacillales</taxon>
        <taxon>Paenibacillaceae</taxon>
        <taxon>Paenibacillus</taxon>
    </lineage>
</organism>
<dbReference type="GeneID" id="95406696"/>
<dbReference type="Gene3D" id="1.10.1660.10">
    <property type="match status" value="1"/>
</dbReference>
<dbReference type="PANTHER" id="PTHR30204:SF96">
    <property type="entry name" value="CHROMOSOME-ANCHORING PROTEIN RACA"/>
    <property type="match status" value="1"/>
</dbReference>
<dbReference type="InterPro" id="IPR009061">
    <property type="entry name" value="DNA-bd_dom_put_sf"/>
</dbReference>
<dbReference type="SUPFAM" id="SSF46955">
    <property type="entry name" value="Putative DNA-binding domain"/>
    <property type="match status" value="1"/>
</dbReference>
<dbReference type="PANTHER" id="PTHR30204">
    <property type="entry name" value="REDOX-CYCLING DRUG-SENSING TRANSCRIPTIONAL ACTIVATOR SOXR"/>
    <property type="match status" value="1"/>
</dbReference>
<evidence type="ECO:0000313" key="4">
    <source>
        <dbReference type="Proteomes" id="UP000706926"/>
    </source>
</evidence>
<dbReference type="CDD" id="cd01106">
    <property type="entry name" value="HTH_TipAL-Mta"/>
    <property type="match status" value="1"/>
</dbReference>
<keyword evidence="1 3" id="KW-0238">DNA-binding</keyword>
<keyword evidence="4" id="KW-1185">Reference proteome</keyword>
<dbReference type="EMBL" id="JAGGKI010000016">
    <property type="protein sequence ID" value="MBP1895695.1"/>
    <property type="molecule type" value="Genomic_DNA"/>
</dbReference>
<dbReference type="GO" id="GO:0003677">
    <property type="term" value="F:DNA binding"/>
    <property type="evidence" value="ECO:0007669"/>
    <property type="project" value="UniProtKB-KW"/>
</dbReference>
<name>A0ABS4FHJ0_9BACL</name>
<dbReference type="Proteomes" id="UP000706926">
    <property type="component" value="Unassembled WGS sequence"/>
</dbReference>
<protein>
    <submittedName>
        <fullName evidence="3">DNA-binding transcriptional MerR regulator</fullName>
    </submittedName>
</protein>
<proteinExistence type="predicted"/>